<feature type="compositionally biased region" description="Basic and acidic residues" evidence="3">
    <location>
        <begin position="636"/>
        <end position="645"/>
    </location>
</feature>
<evidence type="ECO:0000256" key="2">
    <source>
        <dbReference type="ARBA" id="ARBA00023242"/>
    </source>
</evidence>
<dbReference type="Proteomes" id="UP000515135">
    <property type="component" value="Unplaced"/>
</dbReference>
<feature type="compositionally biased region" description="Polar residues" evidence="3">
    <location>
        <begin position="937"/>
        <end position="949"/>
    </location>
</feature>
<protein>
    <submittedName>
        <fullName evidence="6">LOW QUALITY PROTEIN: protein ELYS-like</fullName>
    </submittedName>
</protein>
<feature type="compositionally biased region" description="Polar residues" evidence="3">
    <location>
        <begin position="1074"/>
        <end position="1090"/>
    </location>
</feature>
<dbReference type="InterPro" id="IPR025151">
    <property type="entry name" value="ELYS_dom"/>
</dbReference>
<keyword evidence="5" id="KW-1185">Reference proteome</keyword>
<feature type="domain" description="ELYS-like" evidence="4">
    <location>
        <begin position="129"/>
        <end position="247"/>
    </location>
</feature>
<feature type="compositionally biased region" description="Low complexity" evidence="3">
    <location>
        <begin position="1181"/>
        <end position="1191"/>
    </location>
</feature>
<feature type="region of interest" description="Disordered" evidence="3">
    <location>
        <begin position="715"/>
        <end position="816"/>
    </location>
</feature>
<dbReference type="GO" id="GO:0005634">
    <property type="term" value="C:nucleus"/>
    <property type="evidence" value="ECO:0007669"/>
    <property type="project" value="UniProtKB-SubCell"/>
</dbReference>
<dbReference type="Pfam" id="PF13934">
    <property type="entry name" value="ELYS"/>
    <property type="match status" value="2"/>
</dbReference>
<evidence type="ECO:0000313" key="5">
    <source>
        <dbReference type="Proteomes" id="UP000515135"/>
    </source>
</evidence>
<dbReference type="RefSeq" id="XP_019614173.1">
    <property type="nucleotide sequence ID" value="XM_019758614.1"/>
</dbReference>
<organism evidence="5 6">
    <name type="scientific">Branchiostoma belcheri</name>
    <name type="common">Amphioxus</name>
    <dbReference type="NCBI Taxonomy" id="7741"/>
    <lineage>
        <taxon>Eukaryota</taxon>
        <taxon>Metazoa</taxon>
        <taxon>Chordata</taxon>
        <taxon>Cephalochordata</taxon>
        <taxon>Leptocardii</taxon>
        <taxon>Amphioxiformes</taxon>
        <taxon>Branchiostomatidae</taxon>
        <taxon>Branchiostoma</taxon>
    </lineage>
</organism>
<reference evidence="6" key="1">
    <citation type="submission" date="2025-08" db="UniProtKB">
        <authorList>
            <consortium name="RefSeq"/>
        </authorList>
    </citation>
    <scope>IDENTIFICATION</scope>
    <source>
        <tissue evidence="6">Gonad</tissue>
    </source>
</reference>
<keyword evidence="2" id="KW-0539">Nucleus</keyword>
<feature type="region of interest" description="Disordered" evidence="3">
    <location>
        <begin position="927"/>
        <end position="1038"/>
    </location>
</feature>
<feature type="compositionally biased region" description="Basic and acidic residues" evidence="3">
    <location>
        <begin position="1051"/>
        <end position="1073"/>
    </location>
</feature>
<dbReference type="OrthoDB" id="20729at2759"/>
<dbReference type="InterPro" id="IPR052620">
    <property type="entry name" value="ELYS/MEL-28_NucAsmblyFactor"/>
</dbReference>
<name>A0A6P4XQ17_BRABE</name>
<evidence type="ECO:0000256" key="3">
    <source>
        <dbReference type="SAM" id="MobiDB-lite"/>
    </source>
</evidence>
<feature type="compositionally biased region" description="Basic residues" evidence="3">
    <location>
        <begin position="1158"/>
        <end position="1167"/>
    </location>
</feature>
<evidence type="ECO:0000259" key="4">
    <source>
        <dbReference type="Pfam" id="PF13934"/>
    </source>
</evidence>
<evidence type="ECO:0000256" key="1">
    <source>
        <dbReference type="ARBA" id="ARBA00004123"/>
    </source>
</evidence>
<gene>
    <name evidence="6" type="primary">LOC109462113</name>
</gene>
<evidence type="ECO:0000313" key="6">
    <source>
        <dbReference type="RefSeq" id="XP_019614173.1"/>
    </source>
</evidence>
<dbReference type="PANTHER" id="PTHR21583">
    <property type="entry name" value="ELYS PROTEIN"/>
    <property type="match status" value="1"/>
</dbReference>
<feature type="compositionally biased region" description="Basic and acidic residues" evidence="3">
    <location>
        <begin position="1094"/>
        <end position="1103"/>
    </location>
</feature>
<sequence>MVTVFHTLALQPAPTTEQGLKDLETKLTVVTLISQHLQVVLWFIRNKLLPECVEGYAPPMREEFCYKAATLAQNYRNRRAELARIVGPSGDSDLLLIDGMVSQVGEPITNLWERDEGGTGQYPPPSLRVTYLILDILSMSQDPQQEKFSEQLGLFPNSFSLPLGVNKLIQGAWLLDHKDFEEALTVLLDPSVRAWLSPWQHQLILKSFLYQGESGKALQYLRVSQPAMHGHEGVKLQLTVLLANGYLVNPLSAKPVLQYLRVSQPAMHGHEGVKLQLTVLLANGLTAEAIQFQQSYRDEGNTEELLEHLFLGCQQTFTVDKLLQLPFDDVEQKCLVKYLQESPEPNSAELLLVFYLQRGRFVDAVRLNDLLKQDVMMEHDAQAQQRSATRNAILETYMRLLPGVQRKLSFGPEQAAPRTQLMRREVSRPQPLSTVLHRGTEARVVSHATMLNLVLNKVAEARTQPYEPTTPFRRRHIGSPLVTENEPFVGTPVTPRSAPRVRETSKVIYPTLDEMVAEAQEETPVKHLVSPGRRPRTSPVGLLERLRRHTMNLGADALSLLSTPPVKRRRASYTQHLPEAAPQRTPPSILKVRKAVRKSVSPQREAKSRQATGSISDFAMPTPPRYQRRTIGFAEPPKEQKETPRKIRFAAETPGLPPSPDIEKSSPLQFEPPCFDEEREASPDRASLEAVAEDDAVAMETMEVDDEITFNLSRGDGLAEDEEMEDYPSPPKPMRLLLSPATMTPPDTPESTSRLPAKPATVELASQPGHVSPVKVEPTPEVSVPESTASVAAKGVRFSAEEESEVQEPATQLPSAVVMEEAPGLAETEATPTEAATLLVESSAGVMEEAPGLVETQATAMEADSTLDEPPKSVSPLVTQLAETSSVLTNIATSVEEETKPSNLAERVVQPQVTYQASSKEVIVSTVVETEPKVATPTVSTSEPTQSPRKPSPVKEAAPLAEPSSSVDDTPMRGQVTGVEQFKRSLRTRSRSPLKATRRSSSEGGLETEGRSERRVTRASLATNKTFTEIGTQYPTPAPLKTAAVSELRAAEVRVKSEPQELPQQDRKEDSEQTLRLSTDSEPEDTTTFTKVKVKQEVPEPESHYVFSPPVTMVPRSEQRGKDHTTPAQVPNFVFSPPLTRSRGRSSIAPAAPTSTGRSHRSVRKTRKDASPVQTPRVEEVAASPKAASPVPATPPPMEAVESPESVLRSGRVVKKETPVKSPTGYPHRKPRGGRKAATTRTRMKKPKLPHVEPSDSPISFISPVPEESPATRTRSRRRVVKNQPHPMSLRQKKAPKI</sequence>
<dbReference type="KEGG" id="bbel:109462113"/>
<feature type="compositionally biased region" description="Polar residues" evidence="3">
    <location>
        <begin position="1020"/>
        <end position="1035"/>
    </location>
</feature>
<feature type="compositionally biased region" description="Basic residues" evidence="3">
    <location>
        <begin position="984"/>
        <end position="998"/>
    </location>
</feature>
<feature type="domain" description="ELYS-like" evidence="4">
    <location>
        <begin position="252"/>
        <end position="341"/>
    </location>
</feature>
<proteinExistence type="predicted"/>
<feature type="region of interest" description="Disordered" evidence="3">
    <location>
        <begin position="595"/>
        <end position="688"/>
    </location>
</feature>
<dbReference type="GeneID" id="109462113"/>
<dbReference type="PANTHER" id="PTHR21583:SF8">
    <property type="entry name" value="PROTEIN ELYS"/>
    <property type="match status" value="1"/>
</dbReference>
<feature type="region of interest" description="Disordered" evidence="3">
    <location>
        <begin position="1051"/>
        <end position="1298"/>
    </location>
</feature>
<accession>A0A6P4XQ17</accession>
<comment type="subcellular location">
    <subcellularLocation>
        <location evidence="1">Nucleus</location>
    </subcellularLocation>
</comment>
<feature type="region of interest" description="Disordered" evidence="3">
    <location>
        <begin position="468"/>
        <end position="501"/>
    </location>
</feature>